<dbReference type="InterPro" id="IPR020915">
    <property type="entry name" value="UPF0311"/>
</dbReference>
<dbReference type="PATRIC" id="fig|1653479.3.peg.1510"/>
<dbReference type="PANTHER" id="PTHR37315:SF1">
    <property type="entry name" value="UPF0311 PROTEIN BLR7842"/>
    <property type="match status" value="1"/>
</dbReference>
<dbReference type="KEGG" id="rhs:A3Q41_01490"/>
<sequence length="151" mass="16386">MRPDLTFVAHLSVTVGEPIDLGQVSDGHRRLVPILGGTVDGPVIRGRVLAGGADHQVLRSATVTELDARYALETDAGERISVHNVGMRTGSEQDIDALTRGEQVPADRIYFRTFPRLSTSADSLSWMNGTLFVATGERLPNSVELDVYQLT</sequence>
<evidence type="ECO:0000313" key="2">
    <source>
        <dbReference type="EMBL" id="AMY22798.1"/>
    </source>
</evidence>
<dbReference type="Gene3D" id="2.40.160.20">
    <property type="match status" value="1"/>
</dbReference>
<comment type="similarity">
    <text evidence="1">Belongs to the UPF0311 family.</text>
</comment>
<dbReference type="OrthoDB" id="3368702at2"/>
<evidence type="ECO:0000256" key="1">
    <source>
        <dbReference type="HAMAP-Rule" id="MF_00775"/>
    </source>
</evidence>
<gene>
    <name evidence="2" type="ORF">A3Q41_01490</name>
</gene>
<organism evidence="2 3">
    <name type="scientific">Rhodococcoides fascians</name>
    <name type="common">Rhodococcus fascians</name>
    <dbReference type="NCBI Taxonomy" id="1828"/>
    <lineage>
        <taxon>Bacteria</taxon>
        <taxon>Bacillati</taxon>
        <taxon>Actinomycetota</taxon>
        <taxon>Actinomycetes</taxon>
        <taxon>Mycobacteriales</taxon>
        <taxon>Nocardiaceae</taxon>
        <taxon>Rhodococcoides</taxon>
    </lineage>
</organism>
<evidence type="ECO:0000313" key="3">
    <source>
        <dbReference type="Proteomes" id="UP000076038"/>
    </source>
</evidence>
<dbReference type="AlphaFoldDB" id="A0A143QJ45"/>
<dbReference type="HAMAP" id="MF_00775">
    <property type="entry name" value="UPF0311"/>
    <property type="match status" value="1"/>
</dbReference>
<reference evidence="3" key="2">
    <citation type="submission" date="2016-04" db="EMBL/GenBank/DDBJ databases">
        <title>Complete Genome and Plasmid Sequences for Rhodococcus fascians D188 and Draft Sequences for Rhodococcus spp. Isolates PBTS 1 and PBTS 2.</title>
        <authorList>
            <person name="Stamer R."/>
            <person name="Vereecke D."/>
            <person name="Zhang Y."/>
            <person name="Schilkey F."/>
            <person name="Devitt N."/>
            <person name="Randall J."/>
        </authorList>
    </citation>
    <scope>NUCLEOTIDE SEQUENCE [LARGE SCALE GENOMIC DNA]</scope>
    <source>
        <strain evidence="3">PBTS2</strain>
    </source>
</reference>
<dbReference type="Pfam" id="PF11578">
    <property type="entry name" value="DUF3237"/>
    <property type="match status" value="1"/>
</dbReference>
<dbReference type="RefSeq" id="WP_032373378.1">
    <property type="nucleotide sequence ID" value="NZ_CP015220.1"/>
</dbReference>
<dbReference type="Proteomes" id="UP000076038">
    <property type="component" value="Chromosome"/>
</dbReference>
<keyword evidence="3" id="KW-1185">Reference proteome</keyword>
<proteinExistence type="inferred from homology"/>
<dbReference type="PANTHER" id="PTHR37315">
    <property type="entry name" value="UPF0311 PROTEIN BLR7842"/>
    <property type="match status" value="1"/>
</dbReference>
<name>A0A143QJ45_RHOFA</name>
<protein>
    <recommendedName>
        <fullName evidence="1">UPF0311 protein A3Q41_01490</fullName>
    </recommendedName>
</protein>
<reference evidence="2 3" key="1">
    <citation type="journal article" date="2016" name="Genome Announc.">
        <title>Complete Genome and Plasmid Sequences for Rhodococcus fascians D188 and Draft Sequences for Rhodococcus Isolates PBTS 1 and PBTS 2.</title>
        <authorList>
            <person name="Stamler R.A."/>
            <person name="Vereecke D."/>
            <person name="Zhang Y."/>
            <person name="Schilkey F."/>
            <person name="Devitt N."/>
            <person name="Randall J.J."/>
        </authorList>
    </citation>
    <scope>NUCLEOTIDE SEQUENCE [LARGE SCALE GENOMIC DNA]</scope>
    <source>
        <strain evidence="2 3">PBTS2</strain>
    </source>
</reference>
<dbReference type="EMBL" id="CP015220">
    <property type="protein sequence ID" value="AMY22798.1"/>
    <property type="molecule type" value="Genomic_DNA"/>
</dbReference>
<accession>A0A143QJ45</accession>